<name>A0ABM7PA78_9BACT</name>
<sequence length="241" mass="26429">MVRLLQVLILCSVLLLGGWGPEMYGYEKISKTWTTPYNVENWKVYPLYGGSAILVNNEAGYWIKDKHIYACNGTAMSLSPGIQHSPPSVDQAAIERAVTGQAPPMPPAFNTTYTAFIDSMLKELTGLEFKKSTWSQYEASGVEFHIAETGGMLTKAGMSCLAEKGKMEVPTKTMIAFFGCIDPSLTNMQIAFYWASMLKAAVQDIGSQQISEHSNALITMTASKIDGKTYLELTAVPSKQQ</sequence>
<protein>
    <recommendedName>
        <fullName evidence="3">DUF306 domain-containing protein</fullName>
    </recommendedName>
</protein>
<organism evidence="1 2">
    <name type="scientific">Pseudodesulfovibrio sediminis</name>
    <dbReference type="NCBI Taxonomy" id="2810563"/>
    <lineage>
        <taxon>Bacteria</taxon>
        <taxon>Pseudomonadati</taxon>
        <taxon>Thermodesulfobacteriota</taxon>
        <taxon>Desulfovibrionia</taxon>
        <taxon>Desulfovibrionales</taxon>
        <taxon>Desulfovibrionaceae</taxon>
    </lineage>
</organism>
<reference evidence="1" key="1">
    <citation type="journal article" date="2022" name="Arch. Microbiol.">
        <title>Pseudodesulfovibrio sediminis sp. nov., a mesophilic and neutrophilic sulfate-reducing bacterium isolated from sediment of a brackish lake.</title>
        <authorList>
            <person name="Takahashi A."/>
            <person name="Kojima H."/>
            <person name="Watanabe M."/>
            <person name="Fukui M."/>
        </authorList>
    </citation>
    <scope>NUCLEOTIDE SEQUENCE</scope>
    <source>
        <strain evidence="1">SF6</strain>
    </source>
</reference>
<evidence type="ECO:0008006" key="3">
    <source>
        <dbReference type="Google" id="ProtNLM"/>
    </source>
</evidence>
<keyword evidence="2" id="KW-1185">Reference proteome</keyword>
<gene>
    <name evidence="1" type="ORF">PSDVSF_32270</name>
</gene>
<dbReference type="EMBL" id="AP024485">
    <property type="protein sequence ID" value="BCS89985.1"/>
    <property type="molecule type" value="Genomic_DNA"/>
</dbReference>
<dbReference type="Proteomes" id="UP001053296">
    <property type="component" value="Chromosome"/>
</dbReference>
<accession>A0ABM7PA78</accession>
<proteinExistence type="predicted"/>
<evidence type="ECO:0000313" key="1">
    <source>
        <dbReference type="EMBL" id="BCS89985.1"/>
    </source>
</evidence>
<evidence type="ECO:0000313" key="2">
    <source>
        <dbReference type="Proteomes" id="UP001053296"/>
    </source>
</evidence>